<feature type="transmembrane region" description="Helical" evidence="2">
    <location>
        <begin position="190"/>
        <end position="208"/>
    </location>
</feature>
<keyword evidence="2" id="KW-1133">Transmembrane helix</keyword>
<protein>
    <submittedName>
        <fullName evidence="3">Uncharacterized protein</fullName>
    </submittedName>
</protein>
<feature type="transmembrane region" description="Helical" evidence="2">
    <location>
        <begin position="74"/>
        <end position="95"/>
    </location>
</feature>
<keyword evidence="2" id="KW-0472">Membrane</keyword>
<feature type="transmembrane region" description="Helical" evidence="2">
    <location>
        <begin position="116"/>
        <end position="138"/>
    </location>
</feature>
<feature type="transmembrane region" description="Helical" evidence="2">
    <location>
        <begin position="531"/>
        <end position="549"/>
    </location>
</feature>
<sequence>MRLRALVPHATAAVITMVVLAPLAAPGYVLRYDMVFVPRQRLTWEMVAPADALPRAVPLDALVSVANLAVPGWLLQRLALAAIVYLAALGMARLVPSGRTLPKVVGAVAYAWTPFLAERLLLGQWGLLLAYAALPWLVAAARDLRAGRPGALARLVLAAAPAAVTPTGGLIALATVVVLLAATTDLARQAVAAGAVAALCLPWVVAALTSTAGGRSDPAGVDAFAARAENWSGAWGAAAGTGGIWNAQTVPASRASALVPLATLALLAVCATGFVELRRRWPGGAVRLAVLAAGALLLAVAGTPPAAPVLRWLVANVAGAGLLRDGQKFLIPYALLMAVTFSVGAEVLARWLSGRLDRTAGRVVLVAAALLPVAILPDLAFGVGGELRPVRYPADWAAVSARVSAAPGEVLSLPFHGYQGYRWNRGEVVRDPAPRFLDAPVLMNDALQVGDVTVDGESPRAARVRAALAAGEPVAPLGVRWVLVRKEPGLDVAASALAGLRPAYDGRYLALWENPAAAPAGADPPRRWPAAAAHLLAALVVVVAAISLLRTRRRAWYRPDTRESEEGSQWPSWPRSSSRPSSVRRWASSASTPPSER</sequence>
<dbReference type="Proteomes" id="UP000482800">
    <property type="component" value="Unassembled WGS sequence"/>
</dbReference>
<feature type="transmembrane region" description="Helical" evidence="2">
    <location>
        <begin position="158"/>
        <end position="183"/>
    </location>
</feature>
<organism evidence="3 4">
    <name type="scientific">Phytohabitans houttuyneae</name>
    <dbReference type="NCBI Taxonomy" id="1076126"/>
    <lineage>
        <taxon>Bacteria</taxon>
        <taxon>Bacillati</taxon>
        <taxon>Actinomycetota</taxon>
        <taxon>Actinomycetes</taxon>
        <taxon>Micromonosporales</taxon>
        <taxon>Micromonosporaceae</taxon>
    </lineage>
</organism>
<accession>A0A6V8KJ49</accession>
<evidence type="ECO:0000313" key="4">
    <source>
        <dbReference type="Proteomes" id="UP000482800"/>
    </source>
</evidence>
<evidence type="ECO:0000256" key="1">
    <source>
        <dbReference type="SAM" id="MobiDB-lite"/>
    </source>
</evidence>
<feature type="transmembrane region" description="Helical" evidence="2">
    <location>
        <begin position="330"/>
        <end position="351"/>
    </location>
</feature>
<dbReference type="AlphaFoldDB" id="A0A6V8KJ49"/>
<dbReference type="EMBL" id="BLPF01000002">
    <property type="protein sequence ID" value="GFJ82468.1"/>
    <property type="molecule type" value="Genomic_DNA"/>
</dbReference>
<keyword evidence="2" id="KW-0812">Transmembrane</keyword>
<feature type="transmembrane region" description="Helical" evidence="2">
    <location>
        <begin position="289"/>
        <end position="310"/>
    </location>
</feature>
<feature type="transmembrane region" description="Helical" evidence="2">
    <location>
        <begin position="12"/>
        <end position="30"/>
    </location>
</feature>
<name>A0A6V8KJ49_9ACTN</name>
<evidence type="ECO:0000313" key="3">
    <source>
        <dbReference type="EMBL" id="GFJ82468.1"/>
    </source>
</evidence>
<reference evidence="3 4" key="2">
    <citation type="submission" date="2020-03" db="EMBL/GenBank/DDBJ databases">
        <authorList>
            <person name="Ichikawa N."/>
            <person name="Kimura A."/>
            <person name="Kitahashi Y."/>
            <person name="Uohara A."/>
        </authorList>
    </citation>
    <scope>NUCLEOTIDE SEQUENCE [LARGE SCALE GENOMIC DNA]</scope>
    <source>
        <strain evidence="3 4">NBRC 108639</strain>
    </source>
</reference>
<evidence type="ECO:0000256" key="2">
    <source>
        <dbReference type="SAM" id="Phobius"/>
    </source>
</evidence>
<feature type="transmembrane region" description="Helical" evidence="2">
    <location>
        <begin position="363"/>
        <end position="383"/>
    </location>
</feature>
<gene>
    <name evidence="3" type="ORF">Phou_066480</name>
</gene>
<reference evidence="3 4" key="1">
    <citation type="submission" date="2020-03" db="EMBL/GenBank/DDBJ databases">
        <title>Whole genome shotgun sequence of Phytohabitans houttuyneae NBRC 108639.</title>
        <authorList>
            <person name="Komaki H."/>
            <person name="Tamura T."/>
        </authorList>
    </citation>
    <scope>NUCLEOTIDE SEQUENCE [LARGE SCALE GENOMIC DNA]</scope>
    <source>
        <strain evidence="3 4">NBRC 108639</strain>
    </source>
</reference>
<comment type="caution">
    <text evidence="3">The sequence shown here is derived from an EMBL/GenBank/DDBJ whole genome shotgun (WGS) entry which is preliminary data.</text>
</comment>
<feature type="region of interest" description="Disordered" evidence="1">
    <location>
        <begin position="559"/>
        <end position="597"/>
    </location>
</feature>
<proteinExistence type="predicted"/>
<feature type="compositionally biased region" description="Low complexity" evidence="1">
    <location>
        <begin position="568"/>
        <end position="591"/>
    </location>
</feature>
<feature type="transmembrane region" description="Helical" evidence="2">
    <location>
        <begin position="257"/>
        <end position="277"/>
    </location>
</feature>
<keyword evidence="4" id="KW-1185">Reference proteome</keyword>